<evidence type="ECO:0000313" key="3">
    <source>
        <dbReference type="Proteomes" id="UP001180825"/>
    </source>
</evidence>
<dbReference type="RefSeq" id="WP_310328905.1">
    <property type="nucleotide sequence ID" value="NZ_JAVDXV010000004.1"/>
</dbReference>
<dbReference type="EMBL" id="JAVDXV010000004">
    <property type="protein sequence ID" value="MDR7333385.1"/>
    <property type="molecule type" value="Genomic_DNA"/>
</dbReference>
<evidence type="ECO:0000256" key="1">
    <source>
        <dbReference type="SAM" id="SignalP"/>
    </source>
</evidence>
<comment type="caution">
    <text evidence="2">The sequence shown here is derived from an EMBL/GenBank/DDBJ whole genome shotgun (WGS) entry which is preliminary data.</text>
</comment>
<feature type="signal peptide" evidence="1">
    <location>
        <begin position="1"/>
        <end position="17"/>
    </location>
</feature>
<organism evidence="2 3">
    <name type="scientific">Roseateles asaccharophilus</name>
    <dbReference type="NCBI Taxonomy" id="582607"/>
    <lineage>
        <taxon>Bacteria</taxon>
        <taxon>Pseudomonadati</taxon>
        <taxon>Pseudomonadota</taxon>
        <taxon>Betaproteobacteria</taxon>
        <taxon>Burkholderiales</taxon>
        <taxon>Sphaerotilaceae</taxon>
        <taxon>Roseateles</taxon>
    </lineage>
</organism>
<keyword evidence="1" id="KW-0732">Signal</keyword>
<evidence type="ECO:0000313" key="2">
    <source>
        <dbReference type="EMBL" id="MDR7333385.1"/>
    </source>
</evidence>
<dbReference type="Proteomes" id="UP001180825">
    <property type="component" value="Unassembled WGS sequence"/>
</dbReference>
<proteinExistence type="predicted"/>
<feature type="chain" id="PRO_5045960654" description="C-type lysozyme inhibitor domain-containing protein" evidence="1">
    <location>
        <begin position="18"/>
        <end position="260"/>
    </location>
</feature>
<sequence length="260" mass="27080">MRTAVVLTLLAAGAASAQVGTPPPTLLVCSSGESLTASVSHDATGAPLRAGVSVTSGTRECDLQTQGAAAAADGSWRFEWTDAVVGNIRYRATLRRAGTGGFTLALQPARCGGLALPASVTLAPAAPGCEAREDRDGAFLLFWRQLRDALTRRDGELLQRLALQQPSFIEGPDLMKAPASLLRHSAACLATVTTTDGRSDLGQLLKATDSPRLDMPPLSRRGAARVSVGGAMTAAWTPQGWRIESLNADRASFAGCKPTN</sequence>
<accession>A0ABU2A8C3</accession>
<evidence type="ECO:0008006" key="4">
    <source>
        <dbReference type="Google" id="ProtNLM"/>
    </source>
</evidence>
<protein>
    <recommendedName>
        <fullName evidence="4">C-type lysozyme inhibitor domain-containing protein</fullName>
    </recommendedName>
</protein>
<name>A0ABU2A8C3_9BURK</name>
<keyword evidence="3" id="KW-1185">Reference proteome</keyword>
<gene>
    <name evidence="2" type="ORF">J2X21_002519</name>
</gene>
<reference evidence="2 3" key="1">
    <citation type="submission" date="2023-07" db="EMBL/GenBank/DDBJ databases">
        <title>Sorghum-associated microbial communities from plants grown in Nebraska, USA.</title>
        <authorList>
            <person name="Schachtman D."/>
        </authorList>
    </citation>
    <scope>NUCLEOTIDE SEQUENCE [LARGE SCALE GENOMIC DNA]</scope>
    <source>
        <strain evidence="2 3">BE316</strain>
    </source>
</reference>